<name>A0A6J6EX82_9ZZZZ</name>
<dbReference type="InterPro" id="IPR016709">
    <property type="entry name" value="HadA-like"/>
</dbReference>
<dbReference type="InterPro" id="IPR039569">
    <property type="entry name" value="FAS1-like_DH_region"/>
</dbReference>
<dbReference type="PIRSF" id="PIRSF018072">
    <property type="entry name" value="UCP018072"/>
    <property type="match status" value="1"/>
</dbReference>
<dbReference type="HAMAP" id="MF_00799">
    <property type="entry name" value="UPF0336"/>
    <property type="match status" value="1"/>
</dbReference>
<dbReference type="PANTHER" id="PTHR43437">
    <property type="entry name" value="HYDROXYACYL-THIOESTER DEHYDRATASE TYPE 2, MITOCHONDRIAL-RELATED"/>
    <property type="match status" value="1"/>
</dbReference>
<gene>
    <name evidence="2" type="ORF">UFOPK1684_01427</name>
</gene>
<accession>A0A6J6EX82</accession>
<dbReference type="CDD" id="cd03441">
    <property type="entry name" value="R_hydratase_like"/>
    <property type="match status" value="1"/>
</dbReference>
<dbReference type="PANTHER" id="PTHR43437:SF3">
    <property type="entry name" value="HYDROXYACYL-THIOESTER DEHYDRATASE TYPE 2, MITOCHONDRIAL"/>
    <property type="match status" value="1"/>
</dbReference>
<dbReference type="InterPro" id="IPR050965">
    <property type="entry name" value="UPF0336/Enoyl-CoA_hydratase"/>
</dbReference>
<dbReference type="AlphaFoldDB" id="A0A6J6EX82"/>
<dbReference type="GO" id="GO:0019171">
    <property type="term" value="F:(3R)-hydroxyacyl-[acyl-carrier-protein] dehydratase activity"/>
    <property type="evidence" value="ECO:0007669"/>
    <property type="project" value="TreeGrafter"/>
</dbReference>
<proteinExistence type="inferred from homology"/>
<dbReference type="EMBL" id="CAEZTM010000099">
    <property type="protein sequence ID" value="CAB4581232.1"/>
    <property type="molecule type" value="Genomic_DNA"/>
</dbReference>
<evidence type="ECO:0000313" key="2">
    <source>
        <dbReference type="EMBL" id="CAB4581232.1"/>
    </source>
</evidence>
<dbReference type="InterPro" id="IPR029069">
    <property type="entry name" value="HotDog_dom_sf"/>
</dbReference>
<evidence type="ECO:0000259" key="1">
    <source>
        <dbReference type="Pfam" id="PF13452"/>
    </source>
</evidence>
<feature type="domain" description="FAS1-like dehydratase" evidence="1">
    <location>
        <begin position="16"/>
        <end position="137"/>
    </location>
</feature>
<reference evidence="2" key="1">
    <citation type="submission" date="2020-05" db="EMBL/GenBank/DDBJ databases">
        <authorList>
            <person name="Chiriac C."/>
            <person name="Salcher M."/>
            <person name="Ghai R."/>
            <person name="Kavagutti S V."/>
        </authorList>
    </citation>
    <scope>NUCLEOTIDE SEQUENCE</scope>
</reference>
<dbReference type="Gene3D" id="3.10.129.10">
    <property type="entry name" value="Hotdog Thioesterase"/>
    <property type="match status" value="1"/>
</dbReference>
<organism evidence="2">
    <name type="scientific">freshwater metagenome</name>
    <dbReference type="NCBI Taxonomy" id="449393"/>
    <lineage>
        <taxon>unclassified sequences</taxon>
        <taxon>metagenomes</taxon>
        <taxon>ecological metagenomes</taxon>
    </lineage>
</organism>
<sequence length="149" mass="16120">MSINPNLADLVFEPTASYLVGREKVREFAKAVFASDPVHFDVALAQGRGFSDVVAPTTFPVVIQDMTLHQLLAHPEAGIDFSRVVHGDQKFEYSRPLVAGDEVVAQLRVTKVQSLGGHTMVTSETEVTTLDGEHVVTASSTLVIRGDES</sequence>
<dbReference type="Pfam" id="PF13452">
    <property type="entry name" value="FAS1_DH_region"/>
    <property type="match status" value="1"/>
</dbReference>
<protein>
    <submittedName>
        <fullName evidence="2">Unannotated protein</fullName>
    </submittedName>
</protein>
<dbReference type="SUPFAM" id="SSF54637">
    <property type="entry name" value="Thioesterase/thiol ester dehydrase-isomerase"/>
    <property type="match status" value="1"/>
</dbReference>
<dbReference type="GO" id="GO:0006633">
    <property type="term" value="P:fatty acid biosynthetic process"/>
    <property type="evidence" value="ECO:0007669"/>
    <property type="project" value="TreeGrafter"/>
</dbReference>